<keyword evidence="2 4" id="KW-0808">Transferase</keyword>
<feature type="active site" description="Proton acceptor" evidence="4 5">
    <location>
        <position position="151"/>
    </location>
</feature>
<protein>
    <recommendedName>
        <fullName evidence="4">Polyamine aminopropyltransferase</fullName>
    </recommendedName>
    <alternativeName>
        <fullName evidence="4">Putrescine aminopropyltransferase</fullName>
        <shortName evidence="4">PAPT</shortName>
    </alternativeName>
    <alternativeName>
        <fullName evidence="4">Spermidine synthase</fullName>
        <shortName evidence="4">SPDS</shortName>
        <shortName evidence="4">SPDSY</shortName>
        <ecNumber evidence="4">2.5.1.16</ecNumber>
    </alternativeName>
</protein>
<dbReference type="InterPro" id="IPR029063">
    <property type="entry name" value="SAM-dependent_MTases_sf"/>
</dbReference>
<dbReference type="Gene3D" id="3.40.50.150">
    <property type="entry name" value="Vaccinia Virus protein VP39"/>
    <property type="match status" value="1"/>
</dbReference>
<evidence type="ECO:0000313" key="8">
    <source>
        <dbReference type="Proteomes" id="UP000462363"/>
    </source>
</evidence>
<name>A0A844F6E9_CLOSV</name>
<dbReference type="Proteomes" id="UP000462363">
    <property type="component" value="Unassembled WGS sequence"/>
</dbReference>
<sequence length="280" mass="32737">MDFYEKEPVSLYLNDLVLLEEITTKQQHIIIYKHPFLGIVLVINGEIQHIEKYQCPYHELLVHLPASFIKTPKEALILGGGSLFAAYEVLKYPSIERVTLCDHDAHVLELMDKYYVHARTVRKDSRFHFIESDGIEFINQCYHKYDLIINDCFNLLKISMHNRFPIYYKLKQLLTPSGLCSDIIYRHIFDGDITSASIKEIKKYSNVALSLVTVPEYPGILHIETIWGNNPNLSQTRHKVINEYQKIIIKGEKNPFKFFSPANLPFYLYIPPYIKNKIIE</sequence>
<comment type="function">
    <text evidence="4">Catalyzes the irreversible transfer of a propylamine group from the amino donor S-adenosylmethioninamine (decarboxy-AdoMet) to putrescine (1,4-diaminobutane) to yield spermidine.</text>
</comment>
<comment type="pathway">
    <text evidence="4">Amine and polyamine biosynthesis; spermidine biosynthesis; spermidine from putrescine: step 1/1.</text>
</comment>
<evidence type="ECO:0000256" key="4">
    <source>
        <dbReference type="HAMAP-Rule" id="MF_00198"/>
    </source>
</evidence>
<comment type="caution">
    <text evidence="7">The sequence shown here is derived from an EMBL/GenBank/DDBJ whole genome shotgun (WGS) entry which is preliminary data.</text>
</comment>
<dbReference type="PROSITE" id="PS51006">
    <property type="entry name" value="PABS_2"/>
    <property type="match status" value="1"/>
</dbReference>
<gene>
    <name evidence="4" type="primary">speE</name>
    <name evidence="7" type="ORF">FYJ37_17825</name>
</gene>
<dbReference type="SUPFAM" id="SSF53335">
    <property type="entry name" value="S-adenosyl-L-methionine-dependent methyltransferases"/>
    <property type="match status" value="1"/>
</dbReference>
<dbReference type="RefSeq" id="WP_154322969.1">
    <property type="nucleotide sequence ID" value="NZ_CP045695.1"/>
</dbReference>
<feature type="binding site" evidence="4">
    <location>
        <begin position="133"/>
        <end position="134"/>
    </location>
    <ligand>
        <name>S-methyl-5'-thioadenosine</name>
        <dbReference type="ChEBI" id="CHEBI:17509"/>
    </ligand>
</feature>
<dbReference type="GO" id="GO:0008295">
    <property type="term" value="P:spermidine biosynthetic process"/>
    <property type="evidence" value="ECO:0007669"/>
    <property type="project" value="UniProtKB-UniRule"/>
</dbReference>
<evidence type="ECO:0000256" key="2">
    <source>
        <dbReference type="ARBA" id="ARBA00022679"/>
    </source>
</evidence>
<feature type="binding site" evidence="4">
    <location>
        <position position="58"/>
    </location>
    <ligand>
        <name>spermidine</name>
        <dbReference type="ChEBI" id="CHEBI:57834"/>
    </ligand>
</feature>
<comment type="similarity">
    <text evidence="1 4">Belongs to the spermidine/spermine synthase family.</text>
</comment>
<dbReference type="CDD" id="cd02440">
    <property type="entry name" value="AdoMet_MTases"/>
    <property type="match status" value="1"/>
</dbReference>
<dbReference type="GO" id="GO:0005829">
    <property type="term" value="C:cytosol"/>
    <property type="evidence" value="ECO:0007669"/>
    <property type="project" value="TreeGrafter"/>
</dbReference>
<feature type="binding site" evidence="4">
    <location>
        <position position="102"/>
    </location>
    <ligand>
        <name>S-methyl-5'-thioadenosine</name>
        <dbReference type="ChEBI" id="CHEBI:17509"/>
    </ligand>
</feature>
<keyword evidence="4" id="KW-0745">Spermidine biosynthesis</keyword>
<dbReference type="PANTHER" id="PTHR11558:SF11">
    <property type="entry name" value="SPERMIDINE SYNTHASE"/>
    <property type="match status" value="1"/>
</dbReference>
<evidence type="ECO:0000256" key="1">
    <source>
        <dbReference type="ARBA" id="ARBA00007867"/>
    </source>
</evidence>
<dbReference type="InterPro" id="IPR001045">
    <property type="entry name" value="Spermi_synthase"/>
</dbReference>
<dbReference type="AlphaFoldDB" id="A0A844F6E9"/>
<feature type="binding site" evidence="4">
    <location>
        <position position="27"/>
    </location>
    <ligand>
        <name>S-methyl-5'-thioadenosine</name>
        <dbReference type="ChEBI" id="CHEBI:17509"/>
    </ligand>
</feature>
<dbReference type="GO" id="GO:0004766">
    <property type="term" value="F:spermidine synthase activity"/>
    <property type="evidence" value="ECO:0007669"/>
    <property type="project" value="UniProtKB-UniRule"/>
</dbReference>
<dbReference type="InterPro" id="IPR030374">
    <property type="entry name" value="PABS"/>
</dbReference>
<evidence type="ECO:0000256" key="5">
    <source>
        <dbReference type="PROSITE-ProRule" id="PRU00354"/>
    </source>
</evidence>
<comment type="catalytic activity">
    <reaction evidence="4">
        <text>S-adenosyl 3-(methylsulfanyl)propylamine + putrescine = S-methyl-5'-thioadenosine + spermidine + H(+)</text>
        <dbReference type="Rhea" id="RHEA:12721"/>
        <dbReference type="ChEBI" id="CHEBI:15378"/>
        <dbReference type="ChEBI" id="CHEBI:17509"/>
        <dbReference type="ChEBI" id="CHEBI:57443"/>
        <dbReference type="ChEBI" id="CHEBI:57834"/>
        <dbReference type="ChEBI" id="CHEBI:326268"/>
        <dbReference type="EC" id="2.5.1.16"/>
    </reaction>
</comment>
<dbReference type="UniPathway" id="UPA00248">
    <property type="reaction ID" value="UER00314"/>
</dbReference>
<feature type="domain" description="PABS" evidence="6">
    <location>
        <begin position="1"/>
        <end position="175"/>
    </location>
</feature>
<dbReference type="HAMAP" id="MF_00198">
    <property type="entry name" value="Spermidine_synth"/>
    <property type="match status" value="1"/>
</dbReference>
<proteinExistence type="inferred from homology"/>
<dbReference type="EC" id="2.5.1.16" evidence="4"/>
<accession>A0A844F6E9</accession>
<feature type="binding site" evidence="4">
    <location>
        <begin position="151"/>
        <end position="154"/>
    </location>
    <ligand>
        <name>spermidine</name>
        <dbReference type="ChEBI" id="CHEBI:57834"/>
    </ligand>
</feature>
<reference evidence="7 8" key="1">
    <citation type="submission" date="2019-08" db="EMBL/GenBank/DDBJ databases">
        <title>In-depth cultivation of the pig gut microbiome towards novel bacterial diversity and tailored functional studies.</title>
        <authorList>
            <person name="Wylensek D."/>
            <person name="Hitch T.C.A."/>
            <person name="Clavel T."/>
        </authorList>
    </citation>
    <scope>NUCLEOTIDE SEQUENCE [LARGE SCALE GENOMIC DNA]</scope>
    <source>
        <strain evidence="7 8">BL-389-WT-3D</strain>
    </source>
</reference>
<evidence type="ECO:0000313" key="7">
    <source>
        <dbReference type="EMBL" id="MSS42098.1"/>
    </source>
</evidence>
<comment type="caution">
    <text evidence="4">Lacks conserved residue(s) required for the propagation of feature annotation.</text>
</comment>
<evidence type="ECO:0000259" key="6">
    <source>
        <dbReference type="PROSITE" id="PS51006"/>
    </source>
</evidence>
<keyword evidence="3 4" id="KW-0620">Polyamine biosynthesis</keyword>
<comment type="subunit">
    <text evidence="4">Homodimer or homotetramer.</text>
</comment>
<evidence type="ECO:0000256" key="3">
    <source>
        <dbReference type="ARBA" id="ARBA00023115"/>
    </source>
</evidence>
<dbReference type="Pfam" id="PF01564">
    <property type="entry name" value="Spermine_synth"/>
    <property type="match status" value="1"/>
</dbReference>
<dbReference type="PANTHER" id="PTHR11558">
    <property type="entry name" value="SPERMIDINE/SPERMINE SYNTHASE"/>
    <property type="match status" value="1"/>
</dbReference>
<organism evidence="7 8">
    <name type="scientific">Clostridium scindens (strain JCM 10418 / VPI 12708)</name>
    <dbReference type="NCBI Taxonomy" id="29347"/>
    <lineage>
        <taxon>Bacteria</taxon>
        <taxon>Bacillati</taxon>
        <taxon>Bacillota</taxon>
        <taxon>Clostridia</taxon>
        <taxon>Lachnospirales</taxon>
        <taxon>Lachnospiraceae</taxon>
    </lineage>
</organism>
<dbReference type="EMBL" id="VUMB01000093">
    <property type="protein sequence ID" value="MSS42098.1"/>
    <property type="molecule type" value="Genomic_DNA"/>
</dbReference>